<evidence type="ECO:0000313" key="1">
    <source>
        <dbReference type="EMBL" id="QTC48480.1"/>
    </source>
</evidence>
<dbReference type="EMBL" id="CP059085">
    <property type="protein sequence ID" value="QTC48480.1"/>
    <property type="molecule type" value="Genomic_DNA"/>
</dbReference>
<accession>A0A8A4KFE5</accession>
<proteinExistence type="predicted"/>
<name>A0A8A4KFE5_PANAN</name>
<gene>
    <name evidence="1" type="ORF">H0Z12_22100</name>
</gene>
<geneLocation type="plasmid" evidence="1 2">
    <name>pOC5aB</name>
</geneLocation>
<dbReference type="Proteomes" id="UP000663901">
    <property type="component" value="Plasmid pOC5aB"/>
</dbReference>
<organism evidence="1 2">
    <name type="scientific">Pantoea ananas</name>
    <name type="common">Erwinia uredovora</name>
    <dbReference type="NCBI Taxonomy" id="553"/>
    <lineage>
        <taxon>Bacteria</taxon>
        <taxon>Pseudomonadati</taxon>
        <taxon>Pseudomonadota</taxon>
        <taxon>Gammaproteobacteria</taxon>
        <taxon>Enterobacterales</taxon>
        <taxon>Erwiniaceae</taxon>
        <taxon>Pantoea</taxon>
    </lineage>
</organism>
<protein>
    <submittedName>
        <fullName evidence="1">Uncharacterized protein</fullName>
    </submittedName>
</protein>
<reference evidence="1" key="1">
    <citation type="submission" date="2020-07" db="EMBL/GenBank/DDBJ databases">
        <title>Genome Sequences for Panteoa spp. that cause Center Rot in Onions.</title>
        <authorList>
            <person name="Asselin J.A."/>
            <person name="Helmann T."/>
            <person name="Beer S."/>
            <person name="Stodghill P."/>
        </authorList>
    </citation>
    <scope>NUCLEOTIDE SEQUENCE</scope>
    <source>
        <strain evidence="1">OC5a</strain>
        <plasmid evidence="1">pOC5aB</plasmid>
    </source>
</reference>
<sequence length="102" mass="11504">MMKRSPTYIISCDRLHSSCTGQGRGRVVWQTRDAPAGMASSKAMLLQAGLYQVNQPGSHPYAPLSEAYEKCHTRTGKRFWLYAAVSALMTKFQVREERQHGK</sequence>
<dbReference type="AlphaFoldDB" id="A0A8A4KFE5"/>
<keyword evidence="1" id="KW-0614">Plasmid</keyword>
<evidence type="ECO:0000313" key="2">
    <source>
        <dbReference type="Proteomes" id="UP000663901"/>
    </source>
</evidence>